<keyword evidence="3" id="KW-1185">Reference proteome</keyword>
<sequence>MDWLTFAVELTKALAWPVTTVIVTMLFRKPLADLIPFLKSLKYKDLEVEFSKGVEEVKQEALVAIPQPAEIPNSEDQTRSPLAQLAEVSPRSAVLEAWRTVESEAIACVTRNNLAPESDSLKGHSRIGHALLQAGVMNKDQFKVFHRLRELRNLAAHADDFTLGIEDAIDYLDSAMRLAVHLRAN</sequence>
<dbReference type="InterPro" id="IPR025285">
    <property type="entry name" value="DUF4145"/>
</dbReference>
<gene>
    <name evidence="2" type="ORF">GTP41_12460</name>
</gene>
<dbReference type="EMBL" id="WWCJ01000008">
    <property type="protein sequence ID" value="MYN02913.1"/>
    <property type="molecule type" value="Genomic_DNA"/>
</dbReference>
<dbReference type="Proteomes" id="UP000448575">
    <property type="component" value="Unassembled WGS sequence"/>
</dbReference>
<comment type="caution">
    <text evidence="2">The sequence shown here is derived from an EMBL/GenBank/DDBJ whole genome shotgun (WGS) entry which is preliminary data.</text>
</comment>
<name>A0A6N9HII4_9BURK</name>
<accession>A0A6N9HII4</accession>
<proteinExistence type="predicted"/>
<organism evidence="2 3">
    <name type="scientific">Pseudoduganella guangdongensis</name>
    <dbReference type="NCBI Taxonomy" id="2692179"/>
    <lineage>
        <taxon>Bacteria</taxon>
        <taxon>Pseudomonadati</taxon>
        <taxon>Pseudomonadota</taxon>
        <taxon>Betaproteobacteria</taxon>
        <taxon>Burkholderiales</taxon>
        <taxon>Oxalobacteraceae</taxon>
        <taxon>Telluria group</taxon>
        <taxon>Pseudoduganella</taxon>
    </lineage>
</organism>
<protein>
    <recommendedName>
        <fullName evidence="1">DUF4145 domain-containing protein</fullName>
    </recommendedName>
</protein>
<evidence type="ECO:0000313" key="3">
    <source>
        <dbReference type="Proteomes" id="UP000448575"/>
    </source>
</evidence>
<dbReference type="RefSeq" id="WP_161025903.1">
    <property type="nucleotide sequence ID" value="NZ_WWCJ01000008.1"/>
</dbReference>
<dbReference type="AlphaFoldDB" id="A0A6N9HII4"/>
<evidence type="ECO:0000313" key="2">
    <source>
        <dbReference type="EMBL" id="MYN02913.1"/>
    </source>
</evidence>
<evidence type="ECO:0000259" key="1">
    <source>
        <dbReference type="Pfam" id="PF13643"/>
    </source>
</evidence>
<reference evidence="2 3" key="1">
    <citation type="submission" date="2019-12" db="EMBL/GenBank/DDBJ databases">
        <title>Novel species isolated from a subtropical stream in China.</title>
        <authorList>
            <person name="Lu H."/>
        </authorList>
    </citation>
    <scope>NUCLEOTIDE SEQUENCE [LARGE SCALE GENOMIC DNA]</scope>
    <source>
        <strain evidence="2 3">DS3</strain>
    </source>
</reference>
<dbReference type="Pfam" id="PF13643">
    <property type="entry name" value="DUF4145"/>
    <property type="match status" value="1"/>
</dbReference>
<feature type="domain" description="DUF4145" evidence="1">
    <location>
        <begin position="121"/>
        <end position="173"/>
    </location>
</feature>